<dbReference type="EMBL" id="PGFS01000001">
    <property type="protein sequence ID" value="MDH4571094.1"/>
    <property type="molecule type" value="Genomic_DNA"/>
</dbReference>
<evidence type="ECO:0000313" key="3">
    <source>
        <dbReference type="Proteomes" id="UP001162135"/>
    </source>
</evidence>
<evidence type="ECO:0000313" key="2">
    <source>
        <dbReference type="EMBL" id="MDH4571094.1"/>
    </source>
</evidence>
<protein>
    <submittedName>
        <fullName evidence="2">Uncharacterized protein</fullName>
    </submittedName>
</protein>
<comment type="caution">
    <text evidence="2">The sequence shown here is derived from an EMBL/GenBank/DDBJ whole genome shotgun (WGS) entry which is preliminary data.</text>
</comment>
<keyword evidence="3" id="KW-1185">Reference proteome</keyword>
<proteinExistence type="predicted"/>
<evidence type="ECO:0000256" key="1">
    <source>
        <dbReference type="SAM" id="MobiDB-lite"/>
    </source>
</evidence>
<sequence length="122" mass="13048">MNGRALAVVVGLTIAAGGGWISRGWFEDAQRLTEERAARLVADAAMAREADIAGVVESRLAELDANERIIDRGVIREIQKPIYRRVCLGDDAIRLLNDAAAGRTAESTEPPAQMPGHPATAD</sequence>
<name>A0ABT6I0X2_9GAMM</name>
<feature type="region of interest" description="Disordered" evidence="1">
    <location>
        <begin position="101"/>
        <end position="122"/>
    </location>
</feature>
<reference evidence="2" key="2">
    <citation type="submission" date="2017-11" db="EMBL/GenBank/DDBJ databases">
        <authorList>
            <person name="Das S.K."/>
        </authorList>
    </citation>
    <scope>NUCLEOTIDE SEQUENCE</scope>
    <source>
        <strain evidence="2">S4-41</strain>
    </source>
</reference>
<organism evidence="2 3">
    <name type="scientific">Salinicola acroporae</name>
    <dbReference type="NCBI Taxonomy" id="1541440"/>
    <lineage>
        <taxon>Bacteria</taxon>
        <taxon>Pseudomonadati</taxon>
        <taxon>Pseudomonadota</taxon>
        <taxon>Gammaproteobacteria</taxon>
        <taxon>Oceanospirillales</taxon>
        <taxon>Halomonadaceae</taxon>
        <taxon>Salinicola</taxon>
    </lineage>
</organism>
<reference evidence="2" key="1">
    <citation type="journal article" date="2015" name="Antonie Van Leeuwenhoek">
        <title>Comparative 16S rRNA signatures and multilocus sequence analysis for the genus Salinicola and description of Salinicola acroporae sp. nov., isolated from coral Acropora digitifera.</title>
        <authorList>
            <person name="Lepcha R.T."/>
            <person name="Poddar A."/>
            <person name="Schumann P."/>
            <person name="Das S.K."/>
        </authorList>
    </citation>
    <scope>NUCLEOTIDE SEQUENCE</scope>
    <source>
        <strain evidence="2">S4-41</strain>
    </source>
</reference>
<accession>A0ABT6I0X2</accession>
<dbReference type="Proteomes" id="UP001162135">
    <property type="component" value="Unassembled WGS sequence"/>
</dbReference>
<gene>
    <name evidence="2" type="ORF">CUR86_00560</name>
</gene>
<dbReference type="RefSeq" id="WP_110717295.1">
    <property type="nucleotide sequence ID" value="NZ_PGFS01000001.1"/>
</dbReference>